<evidence type="ECO:0000256" key="1">
    <source>
        <dbReference type="ARBA" id="ARBA00022729"/>
    </source>
</evidence>
<dbReference type="InterPro" id="IPR022565">
    <property type="entry name" value="DUF2608"/>
</dbReference>
<dbReference type="AlphaFoldDB" id="A0A1K1QL87"/>
<evidence type="ECO:0000313" key="3">
    <source>
        <dbReference type="Proteomes" id="UP000183257"/>
    </source>
</evidence>
<accession>A0A1K1QL87</accession>
<organism evidence="2 3">
    <name type="scientific">Cellulophaga fucicola</name>
    <dbReference type="NCBI Taxonomy" id="76595"/>
    <lineage>
        <taxon>Bacteria</taxon>
        <taxon>Pseudomonadati</taxon>
        <taxon>Bacteroidota</taxon>
        <taxon>Flavobacteriia</taxon>
        <taxon>Flavobacteriales</taxon>
        <taxon>Flavobacteriaceae</taxon>
        <taxon>Cellulophaga</taxon>
    </lineage>
</organism>
<protein>
    <recommendedName>
        <fullName evidence="4">DUF2608 domain-containing protein</fullName>
    </recommendedName>
</protein>
<dbReference type="Pfam" id="PF11019">
    <property type="entry name" value="DUF2608"/>
    <property type="match status" value="1"/>
</dbReference>
<reference evidence="3" key="1">
    <citation type="submission" date="2016-11" db="EMBL/GenBank/DDBJ databases">
        <authorList>
            <person name="Varghese N."/>
            <person name="Submissions S."/>
        </authorList>
    </citation>
    <scope>NUCLEOTIDE SEQUENCE [LARGE SCALE GENOMIC DNA]</scope>
    <source>
        <strain evidence="3">DSM 24786</strain>
    </source>
</reference>
<evidence type="ECO:0008006" key="4">
    <source>
        <dbReference type="Google" id="ProtNLM"/>
    </source>
</evidence>
<dbReference type="InterPro" id="IPR023214">
    <property type="entry name" value="HAD_sf"/>
</dbReference>
<evidence type="ECO:0000313" key="2">
    <source>
        <dbReference type="EMBL" id="SFW60417.1"/>
    </source>
</evidence>
<dbReference type="OrthoDB" id="7170926at2"/>
<sequence length="294" mass="33529">MNKNRYLVLLLLTVLITGVLKAQTLKDSTIFSFKDVNNLVAKKSKEYGIENVLVIVDIDNTLLTSNVDLGGDIWYNWQRGKIKDAIPTKKQKIENCFYEDVIGLLYELGTMRLTDTLIPQYINNWQKNGTTVFALTSRSPRYRTATKRELLKNGIDLSKSPLKQIDGSIATYNYTLDREMSYEDGLMMTTGMNKGDMIAHILGRTGKTFKSIIFVDDSEKNIIDVTEKYKDNINIDFTVFYYDKIVRDRKIANGGVLITKKQAKKMAADWDKLTETLNTIFPGRNSKNKCVSPN</sequence>
<dbReference type="STRING" id="76595.SAMN05660313_02739"/>
<name>A0A1K1QL87_9FLAO</name>
<gene>
    <name evidence="2" type="ORF">SAMN05660313_02739</name>
</gene>
<keyword evidence="3" id="KW-1185">Reference proteome</keyword>
<dbReference type="SUPFAM" id="SSF56784">
    <property type="entry name" value="HAD-like"/>
    <property type="match status" value="1"/>
</dbReference>
<dbReference type="Proteomes" id="UP000183257">
    <property type="component" value="Unassembled WGS sequence"/>
</dbReference>
<dbReference type="Gene3D" id="3.40.50.1000">
    <property type="entry name" value="HAD superfamily/HAD-like"/>
    <property type="match status" value="1"/>
</dbReference>
<dbReference type="InterPro" id="IPR036412">
    <property type="entry name" value="HAD-like_sf"/>
</dbReference>
<dbReference type="EMBL" id="FPIY01000004">
    <property type="protein sequence ID" value="SFW60417.1"/>
    <property type="molecule type" value="Genomic_DNA"/>
</dbReference>
<keyword evidence="1" id="KW-0732">Signal</keyword>
<proteinExistence type="predicted"/>
<dbReference type="RefSeq" id="WP_072304368.1">
    <property type="nucleotide sequence ID" value="NZ_FPIY01000004.1"/>
</dbReference>